<dbReference type="Proteomes" id="UP001059934">
    <property type="component" value="Chromosome"/>
</dbReference>
<dbReference type="PANTHER" id="PTHR30629:SF6">
    <property type="entry name" value="PROPHAGE INTEGRASE INTA-RELATED"/>
    <property type="match status" value="1"/>
</dbReference>
<name>A0ABY5TNS5_9GAMM</name>
<accession>A0ABY5TNS5</accession>
<dbReference type="Pfam" id="PF13356">
    <property type="entry name" value="Arm-DNA-bind_3"/>
    <property type="match status" value="1"/>
</dbReference>
<keyword evidence="4" id="KW-0233">DNA recombination</keyword>
<evidence type="ECO:0000256" key="3">
    <source>
        <dbReference type="ARBA" id="ARBA00023125"/>
    </source>
</evidence>
<feature type="domain" description="Tyr recombinase" evidence="5">
    <location>
        <begin position="210"/>
        <end position="388"/>
    </location>
</feature>
<protein>
    <submittedName>
        <fullName evidence="6">Integrase domain-containing protein</fullName>
    </submittedName>
</protein>
<evidence type="ECO:0000256" key="2">
    <source>
        <dbReference type="ARBA" id="ARBA00022908"/>
    </source>
</evidence>
<dbReference type="NCBIfam" id="NF007246">
    <property type="entry name" value="PRK09692.1"/>
    <property type="match status" value="1"/>
</dbReference>
<dbReference type="InterPro" id="IPR038488">
    <property type="entry name" value="Integrase_DNA-bd_sf"/>
</dbReference>
<dbReference type="InterPro" id="IPR013762">
    <property type="entry name" value="Integrase-like_cat_sf"/>
</dbReference>
<dbReference type="InterPro" id="IPR011010">
    <property type="entry name" value="DNA_brk_join_enz"/>
</dbReference>
<evidence type="ECO:0000256" key="4">
    <source>
        <dbReference type="ARBA" id="ARBA00023172"/>
    </source>
</evidence>
<evidence type="ECO:0000313" key="6">
    <source>
        <dbReference type="EMBL" id="UVW35375.1"/>
    </source>
</evidence>
<keyword evidence="2" id="KW-0229">DNA integration</keyword>
<proteinExistence type="inferred from homology"/>
<evidence type="ECO:0000313" key="7">
    <source>
        <dbReference type="Proteomes" id="UP001059934"/>
    </source>
</evidence>
<dbReference type="InterPro" id="IPR010998">
    <property type="entry name" value="Integrase_recombinase_N"/>
</dbReference>
<evidence type="ECO:0000256" key="1">
    <source>
        <dbReference type="ARBA" id="ARBA00008857"/>
    </source>
</evidence>
<dbReference type="InterPro" id="IPR050808">
    <property type="entry name" value="Phage_Integrase"/>
</dbReference>
<reference evidence="6" key="1">
    <citation type="submission" date="2022-08" db="EMBL/GenBank/DDBJ databases">
        <title>Catabolic pathway analysis in culturable SAR92 clade bacteria reveals their overlooked roles in DMSP degradation in coastal seas.</title>
        <authorList>
            <person name="He X."/>
            <person name="Zhang X."/>
            <person name="Zhang Y."/>
        </authorList>
    </citation>
    <scope>NUCLEOTIDE SEQUENCE</scope>
    <source>
        <strain evidence="6">H455</strain>
    </source>
</reference>
<dbReference type="Gene3D" id="1.10.150.130">
    <property type="match status" value="1"/>
</dbReference>
<organism evidence="6 7">
    <name type="scientific">SAR92 clade bacterium H455</name>
    <dbReference type="NCBI Taxonomy" id="2974818"/>
    <lineage>
        <taxon>Bacteria</taxon>
        <taxon>Pseudomonadati</taxon>
        <taxon>Pseudomonadota</taxon>
        <taxon>Gammaproteobacteria</taxon>
        <taxon>Cellvibrionales</taxon>
        <taxon>Porticoccaceae</taxon>
        <taxon>SAR92 clade</taxon>
    </lineage>
</organism>
<gene>
    <name evidence="6" type="ORF">NYF23_01910</name>
</gene>
<dbReference type="SUPFAM" id="SSF56349">
    <property type="entry name" value="DNA breaking-rejoining enzymes"/>
    <property type="match status" value="1"/>
</dbReference>
<dbReference type="PANTHER" id="PTHR30629">
    <property type="entry name" value="PROPHAGE INTEGRASE"/>
    <property type="match status" value="1"/>
</dbReference>
<dbReference type="CDD" id="cd00801">
    <property type="entry name" value="INT_P4_C"/>
    <property type="match status" value="1"/>
</dbReference>
<dbReference type="InterPro" id="IPR002104">
    <property type="entry name" value="Integrase_catalytic"/>
</dbReference>
<dbReference type="PROSITE" id="PS51898">
    <property type="entry name" value="TYR_RECOMBINASE"/>
    <property type="match status" value="1"/>
</dbReference>
<dbReference type="Pfam" id="PF00589">
    <property type="entry name" value="Phage_integrase"/>
    <property type="match status" value="1"/>
</dbReference>
<dbReference type="InterPro" id="IPR053876">
    <property type="entry name" value="Phage_int_M"/>
</dbReference>
<dbReference type="Gene3D" id="3.30.160.390">
    <property type="entry name" value="Integrase, DNA-binding domain"/>
    <property type="match status" value="1"/>
</dbReference>
<sequence>MPKITRPLTNTEINNARGKAKEYNLADGLGLALRVRPGGEKYWIFNYQRPITKIRANISLGIYPTVSLSSARVIRSEYRDLLAQSIDPKHHRKDNLAANQAAAANTLEKVAADWLCVKKSKVSNDHGDDIWRSLALHIFPYMGQEPINSITAPAVISVLKPIEAKGSYETVKRLCQRLNEVMVFAVNTGIILGANPLSGIKDAFIAPTKKHLPTLLPHQLDDLVRRIYGASIRLTTRNLVLWQLHTMVRPSEAAAAEWGEINLDAKLWTIPASRMKKKRQHIVPLSSEMIEILEEMRVISSRSQFIFPSEVKALESMNSQTANMALKRMGYEGQLVSHGMRSLASTILNEHGFAPDIVESALAHTDKNTVRAAYNRAEYVDRRRDMMDWWSKRVSQSRTTDSTVGALSITEQEASQ</sequence>
<dbReference type="Gene3D" id="1.10.443.10">
    <property type="entry name" value="Intergrase catalytic core"/>
    <property type="match status" value="1"/>
</dbReference>
<keyword evidence="3" id="KW-0238">DNA-binding</keyword>
<dbReference type="Pfam" id="PF22022">
    <property type="entry name" value="Phage_int_M"/>
    <property type="match status" value="1"/>
</dbReference>
<evidence type="ECO:0000259" key="5">
    <source>
        <dbReference type="PROSITE" id="PS51898"/>
    </source>
</evidence>
<dbReference type="EMBL" id="CP103416">
    <property type="protein sequence ID" value="UVW35375.1"/>
    <property type="molecule type" value="Genomic_DNA"/>
</dbReference>
<keyword evidence="7" id="KW-1185">Reference proteome</keyword>
<comment type="similarity">
    <text evidence="1">Belongs to the 'phage' integrase family.</text>
</comment>
<dbReference type="InterPro" id="IPR025166">
    <property type="entry name" value="Integrase_DNA_bind_dom"/>
</dbReference>